<evidence type="ECO:0000256" key="2">
    <source>
        <dbReference type="SAM" id="MobiDB-lite"/>
    </source>
</evidence>
<evidence type="ECO:0000256" key="1">
    <source>
        <dbReference type="ARBA" id="ARBA00022884"/>
    </source>
</evidence>
<dbReference type="Gene3D" id="3.30.420.10">
    <property type="entry name" value="Ribonuclease H-like superfamily/Ribonuclease H"/>
    <property type="match status" value="1"/>
</dbReference>
<reference evidence="4 5" key="1">
    <citation type="journal article" date="2015" name="Genome Announc.">
        <title>Draft Genome Sequence and Gene Annotation of the Entomopathogenic Fungus Verticillium hemipterigenum.</title>
        <authorList>
            <person name="Horn F."/>
            <person name="Habel A."/>
            <person name="Scharf D.H."/>
            <person name="Dworschak J."/>
            <person name="Brakhage A.A."/>
            <person name="Guthke R."/>
            <person name="Hertweck C."/>
            <person name="Linde J."/>
        </authorList>
    </citation>
    <scope>NUCLEOTIDE SEQUENCE [LARGE SCALE GENOMIC DNA]</scope>
</reference>
<dbReference type="SUPFAM" id="SSF53098">
    <property type="entry name" value="Ribonuclease H-like"/>
    <property type="match status" value="1"/>
</dbReference>
<dbReference type="Pfam" id="PF17921">
    <property type="entry name" value="Integrase_H2C2"/>
    <property type="match status" value="1"/>
</dbReference>
<protein>
    <recommendedName>
        <fullName evidence="3">Integrase catalytic domain-containing protein</fullName>
    </recommendedName>
</protein>
<dbReference type="STRING" id="1531966.A0A0A1T9P6"/>
<dbReference type="InterPro" id="IPR001584">
    <property type="entry name" value="Integrase_cat-core"/>
</dbReference>
<dbReference type="Pfam" id="PF00665">
    <property type="entry name" value="rve"/>
    <property type="match status" value="1"/>
</dbReference>
<dbReference type="GO" id="GO:0003723">
    <property type="term" value="F:RNA binding"/>
    <property type="evidence" value="ECO:0007669"/>
    <property type="project" value="UniProtKB-KW"/>
</dbReference>
<dbReference type="PANTHER" id="PTHR37984">
    <property type="entry name" value="PROTEIN CBG26694"/>
    <property type="match status" value="1"/>
</dbReference>
<feature type="region of interest" description="Disordered" evidence="2">
    <location>
        <begin position="334"/>
        <end position="369"/>
    </location>
</feature>
<gene>
    <name evidence="4" type="ORF">VHEMI07217</name>
</gene>
<keyword evidence="1" id="KW-0694">RNA-binding</keyword>
<dbReference type="GO" id="GO:0005634">
    <property type="term" value="C:nucleus"/>
    <property type="evidence" value="ECO:0007669"/>
    <property type="project" value="UniProtKB-ARBA"/>
</dbReference>
<sequence length="593" mass="68498">MEQDEQSLTYIAFPNDVRKAFDEFIHADSYNNRERIEYSKWVRLHIHLDQSNLVPETQTDSRLRHRAYSEFELINKKLYRQPDKRFTKSRYVVPESEAFDIIANKHLQLLHTGQDKTWDAIKQQFYGIKREEVIFVVKRCKTCALNRPSAIKAPLVPIISDRAWERIQADLIDMRHEPSDQFKWILHIKDHFTKYTQLYALTSKEADPIAKAFLQFISAFLPPKIVQTDNGREFKGAFLILLRQYGIQIINGAPRSPQTQGLVEQANGVVSSKITAWKADHQSTQWAESLTEITLAMNTQIHSSIKCAPAELLFRERSAYKDWLNNRMRRDPSIGINQEDPNRTPIYGLTPEKPRRSHTPESNSQMGRRQTLHNTEITIHISSSSSSSDVDIRVTPPLPAASSVIEVDPIIKAAQIATKKSKIRMIRKYSKHHTIQHFEVNDIVSIKIPREDRTSTDNKRLFGRVLEEPYSHRYRILTKSGVIKRLIPTKSLCVVDKTLWSGIQIPSTTEEITLREAARDASTSIRVTVSCQCKAACSTRRCRCFREKQKCSIHCHRDDHDCGNLSALPIRTEIALIGQPQRRRTRANTRREM</sequence>
<evidence type="ECO:0000313" key="4">
    <source>
        <dbReference type="EMBL" id="CEJ91514.1"/>
    </source>
</evidence>
<dbReference type="EMBL" id="CDHN01000003">
    <property type="protein sequence ID" value="CEJ91514.1"/>
    <property type="molecule type" value="Genomic_DNA"/>
</dbReference>
<dbReference type="Proteomes" id="UP000039046">
    <property type="component" value="Unassembled WGS sequence"/>
</dbReference>
<dbReference type="GO" id="GO:0015074">
    <property type="term" value="P:DNA integration"/>
    <property type="evidence" value="ECO:0007669"/>
    <property type="project" value="InterPro"/>
</dbReference>
<evidence type="ECO:0000313" key="5">
    <source>
        <dbReference type="Proteomes" id="UP000039046"/>
    </source>
</evidence>
<dbReference type="InterPro" id="IPR012337">
    <property type="entry name" value="RNaseH-like_sf"/>
</dbReference>
<dbReference type="HOGENOM" id="CLU_017239_2_0_1"/>
<name>A0A0A1T9P6_9HYPO</name>
<organism evidence="4 5">
    <name type="scientific">[Torrubiella] hemipterigena</name>
    <dbReference type="NCBI Taxonomy" id="1531966"/>
    <lineage>
        <taxon>Eukaryota</taxon>
        <taxon>Fungi</taxon>
        <taxon>Dikarya</taxon>
        <taxon>Ascomycota</taxon>
        <taxon>Pezizomycotina</taxon>
        <taxon>Sordariomycetes</taxon>
        <taxon>Hypocreomycetidae</taxon>
        <taxon>Hypocreales</taxon>
        <taxon>Clavicipitaceae</taxon>
        <taxon>Clavicipitaceae incertae sedis</taxon>
        <taxon>'Torrubiella' clade</taxon>
    </lineage>
</organism>
<dbReference type="OrthoDB" id="4951795at2759"/>
<proteinExistence type="predicted"/>
<dbReference type="Gene3D" id="1.10.340.70">
    <property type="match status" value="1"/>
</dbReference>
<accession>A0A0A1T9P6</accession>
<feature type="domain" description="Integrase catalytic" evidence="3">
    <location>
        <begin position="153"/>
        <end position="317"/>
    </location>
</feature>
<dbReference type="InterPro" id="IPR050951">
    <property type="entry name" value="Retrovirus_Pol_polyprotein"/>
</dbReference>
<keyword evidence="5" id="KW-1185">Reference proteome</keyword>
<dbReference type="PROSITE" id="PS50994">
    <property type="entry name" value="INTEGRASE"/>
    <property type="match status" value="1"/>
</dbReference>
<dbReference type="PANTHER" id="PTHR37984:SF15">
    <property type="entry name" value="INTEGRASE CATALYTIC DOMAIN-CONTAINING PROTEIN"/>
    <property type="match status" value="1"/>
</dbReference>
<dbReference type="InterPro" id="IPR036397">
    <property type="entry name" value="RNaseH_sf"/>
</dbReference>
<feature type="compositionally biased region" description="Polar residues" evidence="2">
    <location>
        <begin position="360"/>
        <end position="369"/>
    </location>
</feature>
<dbReference type="AlphaFoldDB" id="A0A0A1T9P6"/>
<dbReference type="InterPro" id="IPR041588">
    <property type="entry name" value="Integrase_H2C2"/>
</dbReference>
<evidence type="ECO:0000259" key="3">
    <source>
        <dbReference type="PROSITE" id="PS50994"/>
    </source>
</evidence>